<name>A0A365N4A7_GIBIN</name>
<sequence>MNSPSDKFLADPNDPLYTSTKIAPFDQITCISQATINTKLTWDWRTNPELAVFKVSLGDDPADPDYSVDATMTAPQVSLIGLNGGTQLYFSLNFKSGTFIYYTGHRNPVKHTPDMLGWRVTFIVSLDHEQLDKPDDVPEEIRKRIELPGSYSIAHLVANFTTAQLTQFVLSESNLGDLDEDGKGSLSICIAKYLSYVASHKGNILGYAVTADSTAGYPAPTFPPTAVKFQIVPFRDENDKAVASHPSNSIAFLEVTDKELPKDVLQWSANWLPPAFDGTMTIAHTNLFNGFFNPKLSMFSWMVLDELNELVNWISSTGNPPTPRTWYLSSDNPISNDEARRKFEQQYPWTRVSSASTVEYVQSIPEMRNSASEHFPPMTEDYTWTTNITNKIVCGGPGSNTITVQVSGRVKLVQTSTRNGRTPSFSTFITYINLTPQYTLSLIPGTEGKLDVEPGVSAKPVNVVAADGGIAGWFHENGEAYNKQLSDSYTQKLQSNVDLSHMLKDIKTAFSLQNSFVFAGNTTFLYKTANFNAEGDLISGLYYNDGQ</sequence>
<protein>
    <submittedName>
        <fullName evidence="1">Uncharacterized protein</fullName>
    </submittedName>
</protein>
<reference evidence="1 2" key="1">
    <citation type="submission" date="2017-12" db="EMBL/GenBank/DDBJ databases">
        <title>Genome sequence of the mycotoxigenic crop pathogen Fusarium proliferatum, strain ITEM 2341 from Date Palm.</title>
        <authorList>
            <person name="Almiman B.F."/>
            <person name="Shittu T.A."/>
            <person name="Muthumeenakshi S."/>
            <person name="Baroncelli R."/>
            <person name="Sreenivasaprasada S."/>
        </authorList>
    </citation>
    <scope>NUCLEOTIDE SEQUENCE [LARGE SCALE GENOMIC DNA]</scope>
    <source>
        <strain evidence="1 2">ITEM 2341</strain>
    </source>
</reference>
<comment type="caution">
    <text evidence="1">The sequence shown here is derived from an EMBL/GenBank/DDBJ whole genome shotgun (WGS) entry which is preliminary data.</text>
</comment>
<evidence type="ECO:0000313" key="2">
    <source>
        <dbReference type="Proteomes" id="UP000251714"/>
    </source>
</evidence>
<proteinExistence type="predicted"/>
<gene>
    <name evidence="1" type="ORF">FPRO05_12258</name>
</gene>
<dbReference type="EMBL" id="PKMI01000021">
    <property type="protein sequence ID" value="RBA15651.1"/>
    <property type="molecule type" value="Genomic_DNA"/>
</dbReference>
<organism evidence="1 2">
    <name type="scientific">Gibberella intermedia</name>
    <name type="common">Bulb rot disease fungus</name>
    <name type="synonym">Fusarium proliferatum</name>
    <dbReference type="NCBI Taxonomy" id="948311"/>
    <lineage>
        <taxon>Eukaryota</taxon>
        <taxon>Fungi</taxon>
        <taxon>Dikarya</taxon>
        <taxon>Ascomycota</taxon>
        <taxon>Pezizomycotina</taxon>
        <taxon>Sordariomycetes</taxon>
        <taxon>Hypocreomycetidae</taxon>
        <taxon>Hypocreales</taxon>
        <taxon>Nectriaceae</taxon>
        <taxon>Fusarium</taxon>
        <taxon>Fusarium fujikuroi species complex</taxon>
    </lineage>
</organism>
<dbReference type="Proteomes" id="UP000251714">
    <property type="component" value="Unassembled WGS sequence"/>
</dbReference>
<dbReference type="AlphaFoldDB" id="A0A365N4A7"/>
<accession>A0A365N4A7</accession>
<evidence type="ECO:0000313" key="1">
    <source>
        <dbReference type="EMBL" id="RBA15651.1"/>
    </source>
</evidence>